<evidence type="ECO:0000313" key="2">
    <source>
        <dbReference type="Proteomes" id="UP001142444"/>
    </source>
</evidence>
<accession>A0A9X4G2E6</accession>
<reference evidence="1" key="2">
    <citation type="journal article" date="2023" name="Pathogens">
        <title>Pathological Features and Genomic Characterization of an Actinobacillus equuli subsp. equuli Bearing Unique Virulence-Associated Genes from an Adult Horse with Pleuropneumonia.</title>
        <authorList>
            <person name="Kamali M."/>
            <person name="Carossino M."/>
            <person name="Del Piero F."/>
            <person name="Peak L."/>
            <person name="Mitchell M.S."/>
            <person name="Willette J."/>
            <person name="Baker R."/>
            <person name="Li F."/>
            <person name="Kenez A."/>
            <person name="Balasuriya U.B.R."/>
            <person name="Go Y.Y."/>
        </authorList>
    </citation>
    <scope>NUCLEOTIDE SEQUENCE</scope>
    <source>
        <strain evidence="1">4524</strain>
    </source>
</reference>
<organism evidence="1 2">
    <name type="scientific">Actinobacillus equuli subsp. equuli</name>
    <dbReference type="NCBI Taxonomy" id="202947"/>
    <lineage>
        <taxon>Bacteria</taxon>
        <taxon>Pseudomonadati</taxon>
        <taxon>Pseudomonadota</taxon>
        <taxon>Gammaproteobacteria</taxon>
        <taxon>Pasteurellales</taxon>
        <taxon>Pasteurellaceae</taxon>
        <taxon>Actinobacillus</taxon>
    </lineage>
</organism>
<dbReference type="RefSeq" id="WP_275217281.1">
    <property type="nucleotide sequence ID" value="NZ_JAPHVQ010000002.1"/>
</dbReference>
<dbReference type="EMBL" id="JAPHVQ010000002">
    <property type="protein sequence ID" value="MDE8034037.1"/>
    <property type="molecule type" value="Genomic_DNA"/>
</dbReference>
<dbReference type="AlphaFoldDB" id="A0A9X4G2E6"/>
<dbReference type="Proteomes" id="UP001142444">
    <property type="component" value="Unassembled WGS sequence"/>
</dbReference>
<proteinExistence type="predicted"/>
<comment type="caution">
    <text evidence="1">The sequence shown here is derived from an EMBL/GenBank/DDBJ whole genome shotgun (WGS) entry which is preliminary data.</text>
</comment>
<dbReference type="Pfam" id="PF14022">
    <property type="entry name" value="DUF4238"/>
    <property type="match status" value="1"/>
</dbReference>
<keyword evidence="2" id="KW-1185">Reference proteome</keyword>
<evidence type="ECO:0000313" key="1">
    <source>
        <dbReference type="EMBL" id="MDE8034037.1"/>
    </source>
</evidence>
<gene>
    <name evidence="1" type="ORF">OQ257_02490</name>
</gene>
<name>A0A9X4G2E6_ACTEU</name>
<dbReference type="InterPro" id="IPR025332">
    <property type="entry name" value="DUF4238"/>
</dbReference>
<reference evidence="1" key="1">
    <citation type="submission" date="2022-11" db="EMBL/GenBank/DDBJ databases">
        <authorList>
            <person name="Kamali M."/>
            <person name="Peak L."/>
            <person name="Go Y.Y."/>
            <person name="Balasuriya U.B.R."/>
            <person name="Carossino M."/>
        </authorList>
    </citation>
    <scope>NUCLEOTIDE SEQUENCE</scope>
    <source>
        <strain evidence="1">4524</strain>
    </source>
</reference>
<sequence length="288" mass="33680">MSNQQLSVNHHYISQFIIKNFYAEGGLLYSFNIKHNKINTRQYSAKNVCSEKNAHTIEMSNEKFIEIESFYSDIESKIADLLRKVQEPEYQVIQGVIPQELIEQELPEAYKLISFLLSFSYWRLPANKMKANQFRSKIRKIYKEYEKYGNEFNLEKQLLLDIAKKSDNQEKEDFAKKITQYIFLPILFSKVSDAIRNCRFVKTDKNLVLSDNPVICTFDDKTFDFIGDIYMPLSPNLCLTNAPEKIEKFQLKVFEQARNIVMANSQDILLELKNKCSSSTQAVQTCHL</sequence>
<protein>
    <submittedName>
        <fullName evidence="1">DUF4238 domain-containing protein</fullName>
    </submittedName>
</protein>